<dbReference type="RefSeq" id="WP_106166086.1">
    <property type="nucleotide sequence ID" value="NZ_JAVKZF010000010.1"/>
</dbReference>
<protein>
    <submittedName>
        <fullName evidence="2">Uncharacterized protein</fullName>
    </submittedName>
</protein>
<dbReference type="Proteomes" id="UP000282574">
    <property type="component" value="Unassembled WGS sequence"/>
</dbReference>
<proteinExistence type="predicted"/>
<evidence type="ECO:0000313" key="3">
    <source>
        <dbReference type="Proteomes" id="UP000282574"/>
    </source>
</evidence>
<accession>A0AB37UAP4</accession>
<keyword evidence="1" id="KW-1133">Transmembrane helix</keyword>
<reference evidence="2 3" key="1">
    <citation type="journal article" date="2019" name="Genome Biol. Evol.">
        <title>Day and night: Metabolic profiles and evolutionary relationships of six axenic non-marine cyanobacteria.</title>
        <authorList>
            <person name="Will S.E."/>
            <person name="Henke P."/>
            <person name="Boedeker C."/>
            <person name="Huang S."/>
            <person name="Brinkmann H."/>
            <person name="Rohde M."/>
            <person name="Jarek M."/>
            <person name="Friedl T."/>
            <person name="Seufert S."/>
            <person name="Schumacher M."/>
            <person name="Overmann J."/>
            <person name="Neumann-Schaal M."/>
            <person name="Petersen J."/>
        </authorList>
    </citation>
    <scope>NUCLEOTIDE SEQUENCE [LARGE SCALE GENOMIC DNA]</scope>
    <source>
        <strain evidence="2 3">SAG 39.79</strain>
    </source>
</reference>
<dbReference type="AlphaFoldDB" id="A0AB37UAP4"/>
<dbReference type="EMBL" id="RSCK01000099">
    <property type="protein sequence ID" value="RUT03347.1"/>
    <property type="molecule type" value="Genomic_DNA"/>
</dbReference>
<name>A0AB37UAP4_9CYAN</name>
<feature type="transmembrane region" description="Helical" evidence="1">
    <location>
        <begin position="197"/>
        <end position="218"/>
    </location>
</feature>
<keyword evidence="3" id="KW-1185">Reference proteome</keyword>
<keyword evidence="1" id="KW-0472">Membrane</keyword>
<evidence type="ECO:0000313" key="2">
    <source>
        <dbReference type="EMBL" id="RUT03347.1"/>
    </source>
</evidence>
<sequence length="264" mass="29421">MTFIDDNYLDGIITQMTAEHKEKIMRTAKRLNLPDDDVLFLYIGAVEYTVQLCEDVLGGISSERQRIEQSSQSLELNQQQQSQNLTENLIRAGRDIVKGIQSAGSAATSAIAEANTEVLNQSRATVTEAAQLKEELLAYRATVETDRQTNKNVLEGLLKRIGQITGGLETAISQINGANTTIAKLQRNTVWIKFADWFSPLMALAIVALVGFGSGSWVMSLKYNDSTNTLGRNLVQWNLDRLLKCREDENPKCTLWIVSPELRK</sequence>
<organism evidence="2 3">
    <name type="scientific">Chroococcidiopsis cubana SAG 39.79</name>
    <dbReference type="NCBI Taxonomy" id="388085"/>
    <lineage>
        <taxon>Bacteria</taxon>
        <taxon>Bacillati</taxon>
        <taxon>Cyanobacteriota</taxon>
        <taxon>Cyanophyceae</taxon>
        <taxon>Chroococcidiopsidales</taxon>
        <taxon>Chroococcidiopsidaceae</taxon>
        <taxon>Chroococcidiopsis</taxon>
    </lineage>
</organism>
<gene>
    <name evidence="2" type="ORF">DSM107010_60710</name>
</gene>
<keyword evidence="1" id="KW-0812">Transmembrane</keyword>
<evidence type="ECO:0000256" key="1">
    <source>
        <dbReference type="SAM" id="Phobius"/>
    </source>
</evidence>
<comment type="caution">
    <text evidence="2">The sequence shown here is derived from an EMBL/GenBank/DDBJ whole genome shotgun (WGS) entry which is preliminary data.</text>
</comment>